<name>A0A0P9FDS9_9CHLR</name>
<dbReference type="EMBL" id="LJCR01000006">
    <property type="protein sequence ID" value="KPV54926.1"/>
    <property type="molecule type" value="Genomic_DNA"/>
</dbReference>
<keyword evidence="2" id="KW-1185">Reference proteome</keyword>
<evidence type="ECO:0000313" key="1">
    <source>
        <dbReference type="EMBL" id="KPV54926.1"/>
    </source>
</evidence>
<dbReference type="AlphaFoldDB" id="A0A0P9FDS9"/>
<proteinExistence type="predicted"/>
<dbReference type="Proteomes" id="UP000050509">
    <property type="component" value="Unassembled WGS sequence"/>
</dbReference>
<accession>A0A0P9FDS9</accession>
<gene>
    <name evidence="1" type="ORF">SE17_00670</name>
</gene>
<sequence length="208" mass="23537">MAVYRIEVKKRAQRHGWSNAYVVLTAAAYRSDELAQIADTVAPRFVAFERHFHSEEVEITETVTLPLLDPPATEIAYRPAELHGRAGRSVTGLRPIAIEESAGPSLTLMLGLQPVSRHWGWKDYRYALHQGEIQASTGGYHLRPESLANWQQTLATAKRHLQPLLLADSTMPSFAVSATRNTHDPHEYQQRYVCDLLIKGVHINKHRR</sequence>
<organism evidence="1 2">
    <name type="scientific">Kouleothrix aurantiaca</name>
    <dbReference type="NCBI Taxonomy" id="186479"/>
    <lineage>
        <taxon>Bacteria</taxon>
        <taxon>Bacillati</taxon>
        <taxon>Chloroflexota</taxon>
        <taxon>Chloroflexia</taxon>
        <taxon>Chloroflexales</taxon>
        <taxon>Roseiflexineae</taxon>
        <taxon>Roseiflexaceae</taxon>
        <taxon>Kouleothrix</taxon>
    </lineage>
</organism>
<protein>
    <submittedName>
        <fullName evidence="1">Uncharacterized protein</fullName>
    </submittedName>
</protein>
<evidence type="ECO:0000313" key="2">
    <source>
        <dbReference type="Proteomes" id="UP000050509"/>
    </source>
</evidence>
<comment type="caution">
    <text evidence="1">The sequence shown here is derived from an EMBL/GenBank/DDBJ whole genome shotgun (WGS) entry which is preliminary data.</text>
</comment>
<reference evidence="1 2" key="1">
    <citation type="submission" date="2015-09" db="EMBL/GenBank/DDBJ databases">
        <title>Draft genome sequence of Kouleothrix aurantiaca JCM 19913.</title>
        <authorList>
            <person name="Hemp J."/>
        </authorList>
    </citation>
    <scope>NUCLEOTIDE SEQUENCE [LARGE SCALE GENOMIC DNA]</scope>
    <source>
        <strain evidence="1 2">COM-B</strain>
    </source>
</reference>